<keyword evidence="2" id="KW-0732">Signal</keyword>
<proteinExistence type="predicted"/>
<reference evidence="3" key="1">
    <citation type="journal article" date="2018" name="PLoS Negl. Trop. Dis.">
        <title>An insight into the salivary gland and fat body transcriptome of Panstrongylus lignarius (Hemiptera: Heteroptera), the main vector of Chagas disease in Peru.</title>
        <authorList>
            <person name="Nevoa J.C."/>
            <person name="Mendes M.T."/>
            <person name="da Silva M.V."/>
            <person name="Soares S.C."/>
            <person name="Oliveira C.J.F."/>
            <person name="Ribeiro J.M.C."/>
        </authorList>
    </citation>
    <scope>NUCLEOTIDE SEQUENCE</scope>
</reference>
<dbReference type="EMBL" id="GFTR01001879">
    <property type="protein sequence ID" value="JAW14547.1"/>
    <property type="molecule type" value="Transcribed_RNA"/>
</dbReference>
<evidence type="ECO:0000256" key="1">
    <source>
        <dbReference type="SAM" id="MobiDB-lite"/>
    </source>
</evidence>
<organism evidence="3">
    <name type="scientific">Panstrongylus lignarius</name>
    <dbReference type="NCBI Taxonomy" id="156445"/>
    <lineage>
        <taxon>Eukaryota</taxon>
        <taxon>Metazoa</taxon>
        <taxon>Ecdysozoa</taxon>
        <taxon>Arthropoda</taxon>
        <taxon>Hexapoda</taxon>
        <taxon>Insecta</taxon>
        <taxon>Pterygota</taxon>
        <taxon>Neoptera</taxon>
        <taxon>Paraneoptera</taxon>
        <taxon>Hemiptera</taxon>
        <taxon>Heteroptera</taxon>
        <taxon>Panheteroptera</taxon>
        <taxon>Cimicomorpha</taxon>
        <taxon>Reduviidae</taxon>
        <taxon>Triatominae</taxon>
        <taxon>Panstrongylus</taxon>
    </lineage>
</organism>
<sequence>MANISIKFIVLLATVAVLCSMCSGSRFLPRADFGGPRPGPSPFNPRPRPSPLNPVSRPIGPGRRFRREVAIVRTLGGDYAVNDALVLDEIVRQAREAPEEVVYVVETPEYFYTN</sequence>
<protein>
    <submittedName>
        <fullName evidence="3">Putative secreted protein</fullName>
    </submittedName>
</protein>
<feature type="compositionally biased region" description="Pro residues" evidence="1">
    <location>
        <begin position="37"/>
        <end position="52"/>
    </location>
</feature>
<dbReference type="AlphaFoldDB" id="A0A224XPY0"/>
<feature type="region of interest" description="Disordered" evidence="1">
    <location>
        <begin position="28"/>
        <end position="60"/>
    </location>
</feature>
<feature type="signal peptide" evidence="2">
    <location>
        <begin position="1"/>
        <end position="24"/>
    </location>
</feature>
<evidence type="ECO:0000313" key="3">
    <source>
        <dbReference type="EMBL" id="JAW14547.1"/>
    </source>
</evidence>
<accession>A0A224XPY0</accession>
<name>A0A224XPY0_9HEMI</name>
<feature type="chain" id="PRO_5013370541" evidence="2">
    <location>
        <begin position="25"/>
        <end position="114"/>
    </location>
</feature>
<evidence type="ECO:0000256" key="2">
    <source>
        <dbReference type="SAM" id="SignalP"/>
    </source>
</evidence>